<dbReference type="EMBL" id="GBRH01267979">
    <property type="protein sequence ID" value="JAD29916.1"/>
    <property type="molecule type" value="Transcribed_RNA"/>
</dbReference>
<proteinExistence type="predicted"/>
<sequence>MIGPRQPEKISSQLPNDGGEEKGKNGCRQQHMAHRSHAHDTKAVITESTDNLASGSRSSHRRTPRRRRADAHGHHCTS</sequence>
<name>A0A0A8YTM1_ARUDO</name>
<organism evidence="2">
    <name type="scientific">Arundo donax</name>
    <name type="common">Giant reed</name>
    <name type="synonym">Donax arundinaceus</name>
    <dbReference type="NCBI Taxonomy" id="35708"/>
    <lineage>
        <taxon>Eukaryota</taxon>
        <taxon>Viridiplantae</taxon>
        <taxon>Streptophyta</taxon>
        <taxon>Embryophyta</taxon>
        <taxon>Tracheophyta</taxon>
        <taxon>Spermatophyta</taxon>
        <taxon>Magnoliopsida</taxon>
        <taxon>Liliopsida</taxon>
        <taxon>Poales</taxon>
        <taxon>Poaceae</taxon>
        <taxon>PACMAD clade</taxon>
        <taxon>Arundinoideae</taxon>
        <taxon>Arundineae</taxon>
        <taxon>Arundo</taxon>
    </lineage>
</organism>
<feature type="compositionally biased region" description="Basic residues" evidence="1">
    <location>
        <begin position="58"/>
        <end position="78"/>
    </location>
</feature>
<evidence type="ECO:0000313" key="2">
    <source>
        <dbReference type="EMBL" id="JAD29916.1"/>
    </source>
</evidence>
<reference evidence="2" key="1">
    <citation type="submission" date="2014-09" db="EMBL/GenBank/DDBJ databases">
        <authorList>
            <person name="Magalhaes I.L.F."/>
            <person name="Oliveira U."/>
            <person name="Santos F.R."/>
            <person name="Vidigal T.H.D.A."/>
            <person name="Brescovit A.D."/>
            <person name="Santos A.J."/>
        </authorList>
    </citation>
    <scope>NUCLEOTIDE SEQUENCE</scope>
    <source>
        <tissue evidence="2">Shoot tissue taken approximately 20 cm above the soil surface</tissue>
    </source>
</reference>
<evidence type="ECO:0000256" key="1">
    <source>
        <dbReference type="SAM" id="MobiDB-lite"/>
    </source>
</evidence>
<feature type="region of interest" description="Disordered" evidence="1">
    <location>
        <begin position="1"/>
        <end position="78"/>
    </location>
</feature>
<dbReference type="AlphaFoldDB" id="A0A0A8YTM1"/>
<accession>A0A0A8YTM1</accession>
<reference evidence="2" key="2">
    <citation type="journal article" date="2015" name="Data Brief">
        <title>Shoot transcriptome of the giant reed, Arundo donax.</title>
        <authorList>
            <person name="Barrero R.A."/>
            <person name="Guerrero F.D."/>
            <person name="Moolhuijzen P."/>
            <person name="Goolsby J.A."/>
            <person name="Tidwell J."/>
            <person name="Bellgard S.E."/>
            <person name="Bellgard M.I."/>
        </authorList>
    </citation>
    <scope>NUCLEOTIDE SEQUENCE</scope>
    <source>
        <tissue evidence="2">Shoot tissue taken approximately 20 cm above the soil surface</tissue>
    </source>
</reference>
<protein>
    <submittedName>
        <fullName evidence="2">Uncharacterized protein</fullName>
    </submittedName>
</protein>